<sequence>MQQIAAVVLAATAAPLRFITLSNNLCWFFATYKHIPQ</sequence>
<keyword evidence="2" id="KW-1185">Reference proteome</keyword>
<organism evidence="1 2">
    <name type="scientific">Alteromonas macleodii</name>
    <name type="common">Pseudoalteromonas macleodii</name>
    <dbReference type="NCBI Taxonomy" id="28108"/>
    <lineage>
        <taxon>Bacteria</taxon>
        <taxon>Pseudomonadati</taxon>
        <taxon>Pseudomonadota</taxon>
        <taxon>Gammaproteobacteria</taxon>
        <taxon>Alteromonadales</taxon>
        <taxon>Alteromonadaceae</taxon>
        <taxon>Alteromonas/Salinimonas group</taxon>
        <taxon>Alteromonas</taxon>
    </lineage>
</organism>
<proteinExistence type="predicted"/>
<name>A0AB36FKM4_ALTMA</name>
<evidence type="ECO:0000313" key="2">
    <source>
        <dbReference type="Proteomes" id="UP000095392"/>
    </source>
</evidence>
<accession>A0AB36FKM4</accession>
<dbReference type="AlphaFoldDB" id="A0AB36FKM4"/>
<protein>
    <submittedName>
        <fullName evidence="1">Uncharacterized protein</fullName>
    </submittedName>
</protein>
<dbReference type="Proteomes" id="UP000095392">
    <property type="component" value="Unassembled WGS sequence"/>
</dbReference>
<reference evidence="1 2" key="1">
    <citation type="submission" date="2016-09" db="EMBL/GenBank/DDBJ databases">
        <title>Draft Genome Sequence of four Alteromonas macleodii strains isolated from copper coupons and grown long-term at elevated copper levels.</title>
        <authorList>
            <person name="Cusick K."/>
            <person name="Dale J."/>
            <person name="Little B."/>
            <person name="Biffinger J."/>
        </authorList>
    </citation>
    <scope>NUCLEOTIDE SEQUENCE [LARGE SCALE GENOMIC DNA]</scope>
    <source>
        <strain evidence="1 2">KCP01</strain>
    </source>
</reference>
<comment type="caution">
    <text evidence="1">The sequence shown here is derived from an EMBL/GenBank/DDBJ whole genome shotgun (WGS) entry which is preliminary data.</text>
</comment>
<evidence type="ECO:0000313" key="1">
    <source>
        <dbReference type="EMBL" id="OES24067.1"/>
    </source>
</evidence>
<dbReference type="EMBL" id="MIPY01000072">
    <property type="protein sequence ID" value="OES24067.1"/>
    <property type="molecule type" value="Genomic_DNA"/>
</dbReference>
<gene>
    <name evidence="1" type="ORF">BFV95_4876</name>
</gene>